<evidence type="ECO:0000256" key="3">
    <source>
        <dbReference type="ARBA" id="ARBA00023163"/>
    </source>
</evidence>
<keyword evidence="6" id="KW-1185">Reference proteome</keyword>
<dbReference type="KEGG" id="puo:RZN69_02805"/>
<dbReference type="GO" id="GO:0043565">
    <property type="term" value="F:sequence-specific DNA binding"/>
    <property type="evidence" value="ECO:0007669"/>
    <property type="project" value="InterPro"/>
</dbReference>
<dbReference type="InterPro" id="IPR020449">
    <property type="entry name" value="Tscrpt_reg_AraC-type_HTH"/>
</dbReference>
<dbReference type="RefSeq" id="WP_317834487.1">
    <property type="nucleotide sequence ID" value="NZ_CP136920.1"/>
</dbReference>
<dbReference type="PROSITE" id="PS01124">
    <property type="entry name" value="HTH_ARAC_FAMILY_2"/>
    <property type="match status" value="1"/>
</dbReference>
<name>A0AAQ3QVU7_9BACT</name>
<reference evidence="5 6" key="1">
    <citation type="submission" date="2023-10" db="EMBL/GenBank/DDBJ databases">
        <title>Rubellicoccus peritrichatus gen. nov., sp. nov., isolated from an algae of coral reef tank.</title>
        <authorList>
            <person name="Luo J."/>
        </authorList>
    </citation>
    <scope>NUCLEOTIDE SEQUENCE [LARGE SCALE GENOMIC DNA]</scope>
    <source>
        <strain evidence="5 6">CR14</strain>
    </source>
</reference>
<dbReference type="PRINTS" id="PR00032">
    <property type="entry name" value="HTHARAC"/>
</dbReference>
<dbReference type="SUPFAM" id="SSF51215">
    <property type="entry name" value="Regulatory protein AraC"/>
    <property type="match status" value="1"/>
</dbReference>
<dbReference type="InterPro" id="IPR018060">
    <property type="entry name" value="HTH_AraC"/>
</dbReference>
<dbReference type="SMART" id="SM00342">
    <property type="entry name" value="HTH_ARAC"/>
    <property type="match status" value="1"/>
</dbReference>
<keyword evidence="1" id="KW-0805">Transcription regulation</keyword>
<dbReference type="AlphaFoldDB" id="A0AAQ3QVU7"/>
<dbReference type="SUPFAM" id="SSF46689">
    <property type="entry name" value="Homeodomain-like"/>
    <property type="match status" value="2"/>
</dbReference>
<dbReference type="InterPro" id="IPR018062">
    <property type="entry name" value="HTH_AraC-typ_CS"/>
</dbReference>
<proteinExistence type="predicted"/>
<dbReference type="PANTHER" id="PTHR43280">
    <property type="entry name" value="ARAC-FAMILY TRANSCRIPTIONAL REGULATOR"/>
    <property type="match status" value="1"/>
</dbReference>
<dbReference type="PANTHER" id="PTHR43280:SF2">
    <property type="entry name" value="HTH-TYPE TRANSCRIPTIONAL REGULATOR EXSA"/>
    <property type="match status" value="1"/>
</dbReference>
<dbReference type="InterPro" id="IPR009057">
    <property type="entry name" value="Homeodomain-like_sf"/>
</dbReference>
<feature type="domain" description="HTH araC/xylS-type" evidence="4">
    <location>
        <begin position="173"/>
        <end position="271"/>
    </location>
</feature>
<dbReference type="PROSITE" id="PS00041">
    <property type="entry name" value="HTH_ARAC_FAMILY_1"/>
    <property type="match status" value="1"/>
</dbReference>
<evidence type="ECO:0000256" key="1">
    <source>
        <dbReference type="ARBA" id="ARBA00023015"/>
    </source>
</evidence>
<evidence type="ECO:0000259" key="4">
    <source>
        <dbReference type="PROSITE" id="PS01124"/>
    </source>
</evidence>
<keyword evidence="3" id="KW-0804">Transcription</keyword>
<evidence type="ECO:0000313" key="5">
    <source>
        <dbReference type="EMBL" id="WOO42003.1"/>
    </source>
</evidence>
<organism evidence="5 6">
    <name type="scientific">Rubellicoccus peritrichatus</name>
    <dbReference type="NCBI Taxonomy" id="3080537"/>
    <lineage>
        <taxon>Bacteria</taxon>
        <taxon>Pseudomonadati</taxon>
        <taxon>Verrucomicrobiota</taxon>
        <taxon>Opitutia</taxon>
        <taxon>Puniceicoccales</taxon>
        <taxon>Cerasicoccaceae</taxon>
        <taxon>Rubellicoccus</taxon>
    </lineage>
</organism>
<evidence type="ECO:0000256" key="2">
    <source>
        <dbReference type="ARBA" id="ARBA00023125"/>
    </source>
</evidence>
<evidence type="ECO:0000313" key="6">
    <source>
        <dbReference type="Proteomes" id="UP001304300"/>
    </source>
</evidence>
<sequence length="275" mass="31721">MDILFTVMELAPRNYPSGLHLVNIGYLPKKYEWIDLEFETYNYSLILEGKGRYESPGYSTDIVAPCVITQAPGRIQSYGPDEAGWKEIYLIYDKKRLPVLKERGIWPQPTPVWSVQCLDLFRDTTQLLISRLKLAQSSEQADYLDRLVEQCILTSLMRAPLIQNNDPMASKVLSIRRIVEANLSSPVDWETLAASVHMSLSTFRRHWLKFIGTPPAIYLTRKRMEEAARLLATSKLSIKQIAEQVGYDDPLHFSRVFRRYFGTAPRDYRNGGRKK</sequence>
<dbReference type="Gene3D" id="1.10.10.60">
    <property type="entry name" value="Homeodomain-like"/>
    <property type="match status" value="2"/>
</dbReference>
<dbReference type="Proteomes" id="UP001304300">
    <property type="component" value="Chromosome"/>
</dbReference>
<keyword evidence="2" id="KW-0238">DNA-binding</keyword>
<dbReference type="GO" id="GO:0003700">
    <property type="term" value="F:DNA-binding transcription factor activity"/>
    <property type="evidence" value="ECO:0007669"/>
    <property type="project" value="InterPro"/>
</dbReference>
<accession>A0AAQ3QVU7</accession>
<gene>
    <name evidence="5" type="ORF">RZN69_02805</name>
</gene>
<dbReference type="Pfam" id="PF12833">
    <property type="entry name" value="HTH_18"/>
    <property type="match status" value="1"/>
</dbReference>
<dbReference type="InterPro" id="IPR037923">
    <property type="entry name" value="HTH-like"/>
</dbReference>
<dbReference type="EMBL" id="CP136920">
    <property type="protein sequence ID" value="WOO42003.1"/>
    <property type="molecule type" value="Genomic_DNA"/>
</dbReference>
<protein>
    <submittedName>
        <fullName evidence="5">AraC family transcriptional regulator</fullName>
    </submittedName>
</protein>